<dbReference type="Proteomes" id="UP001383192">
    <property type="component" value="Unassembled WGS sequence"/>
</dbReference>
<sequence>MMGLNRELIKRIERSAVEVVLKIWIVAVLDTALIKKGCMDEITGDPEELRPTLISLDGFAGYCRGLLWWDTVSYTPVYE</sequence>
<reference evidence="1 2" key="1">
    <citation type="submission" date="2024-01" db="EMBL/GenBank/DDBJ databases">
        <title>A draft genome for a cacao thread blight-causing isolate of Paramarasmius palmivorus.</title>
        <authorList>
            <person name="Baruah I.K."/>
            <person name="Bukari Y."/>
            <person name="Amoako-Attah I."/>
            <person name="Meinhardt L.W."/>
            <person name="Bailey B.A."/>
            <person name="Cohen S.P."/>
        </authorList>
    </citation>
    <scope>NUCLEOTIDE SEQUENCE [LARGE SCALE GENOMIC DNA]</scope>
    <source>
        <strain evidence="1 2">GH-12</strain>
    </source>
</reference>
<evidence type="ECO:0000313" key="1">
    <source>
        <dbReference type="EMBL" id="KAK7060728.1"/>
    </source>
</evidence>
<gene>
    <name evidence="1" type="ORF">VNI00_000460</name>
</gene>
<keyword evidence="2" id="KW-1185">Reference proteome</keyword>
<organism evidence="1 2">
    <name type="scientific">Paramarasmius palmivorus</name>
    <dbReference type="NCBI Taxonomy" id="297713"/>
    <lineage>
        <taxon>Eukaryota</taxon>
        <taxon>Fungi</taxon>
        <taxon>Dikarya</taxon>
        <taxon>Basidiomycota</taxon>
        <taxon>Agaricomycotina</taxon>
        <taxon>Agaricomycetes</taxon>
        <taxon>Agaricomycetidae</taxon>
        <taxon>Agaricales</taxon>
        <taxon>Marasmiineae</taxon>
        <taxon>Marasmiaceae</taxon>
        <taxon>Paramarasmius</taxon>
    </lineage>
</organism>
<protein>
    <submittedName>
        <fullName evidence="1">Uncharacterized protein</fullName>
    </submittedName>
</protein>
<accession>A0AAW0E853</accession>
<proteinExistence type="predicted"/>
<evidence type="ECO:0000313" key="2">
    <source>
        <dbReference type="Proteomes" id="UP001383192"/>
    </source>
</evidence>
<comment type="caution">
    <text evidence="1">The sequence shown here is derived from an EMBL/GenBank/DDBJ whole genome shotgun (WGS) entry which is preliminary data.</text>
</comment>
<dbReference type="EMBL" id="JAYKXP010000002">
    <property type="protein sequence ID" value="KAK7060728.1"/>
    <property type="molecule type" value="Genomic_DNA"/>
</dbReference>
<dbReference type="AlphaFoldDB" id="A0AAW0E853"/>
<name>A0AAW0E853_9AGAR</name>